<evidence type="ECO:0000256" key="1">
    <source>
        <dbReference type="SAM" id="MobiDB-lite"/>
    </source>
</evidence>
<protein>
    <submittedName>
        <fullName evidence="5">Pollen Ole e 1 allergen and extensin family protein</fullName>
    </submittedName>
</protein>
<organism evidence="5">
    <name type="scientific">Nippostrongylus brasiliensis</name>
    <name type="common">Rat hookworm</name>
    <dbReference type="NCBI Taxonomy" id="27835"/>
    <lineage>
        <taxon>Eukaryota</taxon>
        <taxon>Metazoa</taxon>
        <taxon>Ecdysozoa</taxon>
        <taxon>Nematoda</taxon>
        <taxon>Chromadorea</taxon>
        <taxon>Rhabditida</taxon>
        <taxon>Rhabditina</taxon>
        <taxon>Rhabditomorpha</taxon>
        <taxon>Strongyloidea</taxon>
        <taxon>Heligmosomidae</taxon>
        <taxon>Nippostrongylus</taxon>
    </lineage>
</organism>
<feature type="region of interest" description="Disordered" evidence="1">
    <location>
        <begin position="17"/>
        <end position="50"/>
    </location>
</feature>
<evidence type="ECO:0000313" key="4">
    <source>
        <dbReference type="Proteomes" id="UP000271162"/>
    </source>
</evidence>
<keyword evidence="2" id="KW-0732">Signal</keyword>
<dbReference type="AlphaFoldDB" id="A0A0N4XX63"/>
<dbReference type="EMBL" id="UYSL01019899">
    <property type="protein sequence ID" value="VDL71136.1"/>
    <property type="molecule type" value="Genomic_DNA"/>
</dbReference>
<reference evidence="5" key="1">
    <citation type="submission" date="2017-02" db="UniProtKB">
        <authorList>
            <consortium name="WormBaseParasite"/>
        </authorList>
    </citation>
    <scope>IDENTIFICATION</scope>
</reference>
<evidence type="ECO:0000313" key="3">
    <source>
        <dbReference type="EMBL" id="VDL71136.1"/>
    </source>
</evidence>
<evidence type="ECO:0000313" key="5">
    <source>
        <dbReference type="WBParaSite" id="NBR_0000754601-mRNA-1"/>
    </source>
</evidence>
<gene>
    <name evidence="3" type="ORF">NBR_LOCUS7547</name>
</gene>
<dbReference type="WBParaSite" id="NBR_0000754601-mRNA-1">
    <property type="protein sequence ID" value="NBR_0000754601-mRNA-1"/>
    <property type="gene ID" value="NBR_0000754601"/>
</dbReference>
<feature type="signal peptide" evidence="2">
    <location>
        <begin position="1"/>
        <end position="16"/>
    </location>
</feature>
<accession>A0A0N4XX63</accession>
<name>A0A0N4XX63_NIPBR</name>
<dbReference type="Proteomes" id="UP000271162">
    <property type="component" value="Unassembled WGS sequence"/>
</dbReference>
<reference evidence="3 4" key="2">
    <citation type="submission" date="2018-11" db="EMBL/GenBank/DDBJ databases">
        <authorList>
            <consortium name="Pathogen Informatics"/>
        </authorList>
    </citation>
    <scope>NUCLEOTIDE SEQUENCE [LARGE SCALE GENOMIC DNA]</scope>
</reference>
<sequence length="197" mass="20897">MLVWTTLAAVLVLVSASDRSSEEKKPKPTKQTKPPKTKPTRETRPPHSTATVAPINVTTDYIPTNSSGIPSNSTDNITVVPPFNTTEIPVVNITGFPVITPSNVTLAQPGNSTVLPPINSSIPPNPSNENDPFVVNVVRCAIALDIQLDKLLLFSICAATDNQMELTCAACKNSLTSNGIIANVAINFIDCLGGYCI</sequence>
<feature type="chain" id="PRO_5043125151" evidence="2">
    <location>
        <begin position="17"/>
        <end position="197"/>
    </location>
</feature>
<feature type="compositionally biased region" description="Basic residues" evidence="1">
    <location>
        <begin position="27"/>
        <end position="38"/>
    </location>
</feature>
<keyword evidence="4" id="KW-1185">Reference proteome</keyword>
<proteinExistence type="predicted"/>
<evidence type="ECO:0000256" key="2">
    <source>
        <dbReference type="SAM" id="SignalP"/>
    </source>
</evidence>